<dbReference type="PANTHER" id="PTHR43900:SF3">
    <property type="entry name" value="GLUTATHIONE S-TRANSFERASE RHO"/>
    <property type="match status" value="1"/>
</dbReference>
<keyword evidence="3 7" id="KW-0808">Transferase</keyword>
<dbReference type="PROSITE" id="PS50404">
    <property type="entry name" value="GST_NTER"/>
    <property type="match status" value="1"/>
</dbReference>
<dbReference type="Gene3D" id="1.20.1050.10">
    <property type="match status" value="1"/>
</dbReference>
<accession>A0A9E8M4X5</accession>
<protein>
    <recommendedName>
        <fullName evidence="2">glutathione transferase</fullName>
        <ecNumber evidence="2">2.5.1.18</ecNumber>
    </recommendedName>
</protein>
<dbReference type="GO" id="GO:0009636">
    <property type="term" value="P:response to toxic substance"/>
    <property type="evidence" value="ECO:0007669"/>
    <property type="project" value="UniProtKB-ARBA"/>
</dbReference>
<dbReference type="GO" id="GO:0004364">
    <property type="term" value="F:glutathione transferase activity"/>
    <property type="evidence" value="ECO:0007669"/>
    <property type="project" value="UniProtKB-EC"/>
</dbReference>
<dbReference type="Gene3D" id="3.40.30.10">
    <property type="entry name" value="Glutaredoxin"/>
    <property type="match status" value="1"/>
</dbReference>
<dbReference type="CDD" id="cd03187">
    <property type="entry name" value="GST_C_Phi"/>
    <property type="match status" value="1"/>
</dbReference>
<evidence type="ECO:0000259" key="6">
    <source>
        <dbReference type="PROSITE" id="PS50405"/>
    </source>
</evidence>
<evidence type="ECO:0000256" key="2">
    <source>
        <dbReference type="ARBA" id="ARBA00012452"/>
    </source>
</evidence>
<dbReference type="SFLD" id="SFLDS00019">
    <property type="entry name" value="Glutathione_Transferase_(cytos"/>
    <property type="match status" value="1"/>
</dbReference>
<dbReference type="SFLD" id="SFLDG01154">
    <property type="entry name" value="Main.5:_Phi-like"/>
    <property type="match status" value="1"/>
</dbReference>
<evidence type="ECO:0000313" key="7">
    <source>
        <dbReference type="EMBL" id="WAA68424.1"/>
    </source>
</evidence>
<evidence type="ECO:0000256" key="3">
    <source>
        <dbReference type="ARBA" id="ARBA00022679"/>
    </source>
</evidence>
<dbReference type="SFLD" id="SFLDG00358">
    <property type="entry name" value="Main_(cytGST)"/>
    <property type="match status" value="1"/>
</dbReference>
<reference evidence="7" key="1">
    <citation type="submission" date="2022-04" db="EMBL/GenBank/DDBJ databases">
        <title>Functional significance of asymmetrical retention of parental alleles in a hybrid pine species complex.</title>
        <authorList>
            <person name="Qu C."/>
        </authorList>
    </citation>
    <scope>NUCLEOTIDE SEQUENCE</scope>
</reference>
<feature type="domain" description="GST N-terminal" evidence="5">
    <location>
        <begin position="2"/>
        <end position="83"/>
    </location>
</feature>
<dbReference type="GO" id="GO:0043295">
    <property type="term" value="F:glutathione binding"/>
    <property type="evidence" value="ECO:0007669"/>
    <property type="project" value="TreeGrafter"/>
</dbReference>
<dbReference type="PROSITE" id="PS50405">
    <property type="entry name" value="GST_CTER"/>
    <property type="match status" value="1"/>
</dbReference>
<dbReference type="InterPro" id="IPR004046">
    <property type="entry name" value="GST_C"/>
</dbReference>
<dbReference type="InterPro" id="IPR010987">
    <property type="entry name" value="Glutathione-S-Trfase_C-like"/>
</dbReference>
<comment type="catalytic activity">
    <reaction evidence="4">
        <text>RX + glutathione = an S-substituted glutathione + a halide anion + H(+)</text>
        <dbReference type="Rhea" id="RHEA:16437"/>
        <dbReference type="ChEBI" id="CHEBI:15378"/>
        <dbReference type="ChEBI" id="CHEBI:16042"/>
        <dbReference type="ChEBI" id="CHEBI:17792"/>
        <dbReference type="ChEBI" id="CHEBI:57925"/>
        <dbReference type="ChEBI" id="CHEBI:90779"/>
        <dbReference type="EC" id="2.5.1.18"/>
    </reaction>
</comment>
<dbReference type="PANTHER" id="PTHR43900">
    <property type="entry name" value="GLUTATHIONE S-TRANSFERASE RHO"/>
    <property type="match status" value="1"/>
</dbReference>
<dbReference type="AlphaFoldDB" id="A0A9E8M4X5"/>
<dbReference type="EMBL" id="ON304390">
    <property type="protein sequence ID" value="WAA68424.1"/>
    <property type="molecule type" value="mRNA"/>
</dbReference>
<feature type="domain" description="GST C-terminal" evidence="6">
    <location>
        <begin position="90"/>
        <end position="218"/>
    </location>
</feature>
<comment type="similarity">
    <text evidence="1">Belongs to the GST superfamily. Phi family.</text>
</comment>
<dbReference type="PROSITE" id="PS51257">
    <property type="entry name" value="PROKAR_LIPOPROTEIN"/>
    <property type="match status" value="1"/>
</dbReference>
<dbReference type="Pfam" id="PF02798">
    <property type="entry name" value="GST_N"/>
    <property type="match status" value="1"/>
</dbReference>
<dbReference type="GO" id="GO:0005737">
    <property type="term" value="C:cytoplasm"/>
    <property type="evidence" value="ECO:0007669"/>
    <property type="project" value="TreeGrafter"/>
</dbReference>
<dbReference type="FunFam" id="3.40.30.10:FF:000016">
    <property type="entry name" value="Glutathione S-transferase F2"/>
    <property type="match status" value="1"/>
</dbReference>
<organism evidence="7">
    <name type="scientific">Pinus yunnanensis</name>
    <name type="common">Yunnan pine</name>
    <dbReference type="NCBI Taxonomy" id="88732"/>
    <lineage>
        <taxon>Eukaryota</taxon>
        <taxon>Viridiplantae</taxon>
        <taxon>Streptophyta</taxon>
        <taxon>Embryophyta</taxon>
        <taxon>Tracheophyta</taxon>
        <taxon>Spermatophyta</taxon>
        <taxon>Pinopsida</taxon>
        <taxon>Pinidae</taxon>
        <taxon>Conifers I</taxon>
        <taxon>Pinales</taxon>
        <taxon>Pinaceae</taxon>
        <taxon>Pinus</taxon>
        <taxon>Pinus subgen. Pinus</taxon>
    </lineage>
</organism>
<proteinExistence type="evidence at transcript level"/>
<dbReference type="EC" id="2.5.1.18" evidence="2"/>
<evidence type="ECO:0000256" key="4">
    <source>
        <dbReference type="ARBA" id="ARBA00047960"/>
    </source>
</evidence>
<evidence type="ECO:0000259" key="5">
    <source>
        <dbReference type="PROSITE" id="PS50404"/>
    </source>
</evidence>
<dbReference type="InterPro" id="IPR040079">
    <property type="entry name" value="Glutathione_S-Trfase"/>
</dbReference>
<gene>
    <name evidence="7" type="primary">GSTF8</name>
</gene>
<dbReference type="InterPro" id="IPR036282">
    <property type="entry name" value="Glutathione-S-Trfase_C_sf"/>
</dbReference>
<dbReference type="SUPFAM" id="SSF47616">
    <property type="entry name" value="GST C-terminal domain-like"/>
    <property type="match status" value="1"/>
</dbReference>
<dbReference type="SUPFAM" id="SSF52833">
    <property type="entry name" value="Thioredoxin-like"/>
    <property type="match status" value="1"/>
</dbReference>
<dbReference type="FunFam" id="1.20.1050.10:FF:000004">
    <property type="entry name" value="Glutathione S-transferase F2"/>
    <property type="match status" value="1"/>
</dbReference>
<dbReference type="GO" id="GO:0006749">
    <property type="term" value="P:glutathione metabolic process"/>
    <property type="evidence" value="ECO:0007669"/>
    <property type="project" value="TreeGrafter"/>
</dbReference>
<sequence>MEMIKVFGLPFSACTATVLACLNEKEVAYQVIPVDILAGDHKRPPFLSINPFGQIPAVQDGALTLIESRAIVKYLAKKFQGSTCDLLGKTIAEQAVVEQWCEVESQKFNPPFYAIIEQVFINPMKGLGPTDELLLDRNVEKLGKVLDVYEERLSKSKYLAGDSFTLADLHHLPYLHYLVNAVGKGDLVFSRSNVHAWWEDISSRPAWKKVAHNMKLPSLPCIPSQK</sequence>
<dbReference type="InterPro" id="IPR034347">
    <property type="entry name" value="GST_Phi_C"/>
</dbReference>
<dbReference type="InterPro" id="IPR036249">
    <property type="entry name" value="Thioredoxin-like_sf"/>
</dbReference>
<name>A0A9E8M4X5_PINYU</name>
<dbReference type="InterPro" id="IPR004045">
    <property type="entry name" value="Glutathione_S-Trfase_N"/>
</dbReference>
<evidence type="ECO:0000256" key="1">
    <source>
        <dbReference type="ARBA" id="ARBA00010128"/>
    </source>
</evidence>
<dbReference type="Pfam" id="PF00043">
    <property type="entry name" value="GST_C"/>
    <property type="match status" value="1"/>
</dbReference>
<dbReference type="CDD" id="cd03053">
    <property type="entry name" value="GST_N_Phi"/>
    <property type="match status" value="1"/>
</dbReference>